<dbReference type="InterPro" id="IPR036396">
    <property type="entry name" value="Cyt_P450_sf"/>
</dbReference>
<organism evidence="7 8">
    <name type="scientific">Remersonia thermophila</name>
    <dbReference type="NCBI Taxonomy" id="72144"/>
    <lineage>
        <taxon>Eukaryota</taxon>
        <taxon>Fungi</taxon>
        <taxon>Dikarya</taxon>
        <taxon>Ascomycota</taxon>
        <taxon>Pezizomycotina</taxon>
        <taxon>Sordariomycetes</taxon>
        <taxon>Sordariomycetidae</taxon>
        <taxon>Sordariales</taxon>
        <taxon>Sordariales incertae sedis</taxon>
        <taxon>Remersonia</taxon>
    </lineage>
</organism>
<dbReference type="PANTHER" id="PTHR46300:SF5">
    <property type="entry name" value="CYTOCHROME P450"/>
    <property type="match status" value="1"/>
</dbReference>
<evidence type="ECO:0000256" key="1">
    <source>
        <dbReference type="ARBA" id="ARBA00010617"/>
    </source>
</evidence>
<keyword evidence="2 5" id="KW-0479">Metal-binding</keyword>
<dbReference type="InterPro" id="IPR050364">
    <property type="entry name" value="Cytochrome_P450_fung"/>
</dbReference>
<keyword evidence="3 5" id="KW-0560">Oxidoreductase</keyword>
<keyword evidence="8" id="KW-1185">Reference proteome</keyword>
<dbReference type="InterPro" id="IPR017972">
    <property type="entry name" value="Cyt_P450_CS"/>
</dbReference>
<keyword evidence="5" id="KW-0503">Monooxygenase</keyword>
<dbReference type="RefSeq" id="XP_070868416.1">
    <property type="nucleotide sequence ID" value="XM_071008083.1"/>
</dbReference>
<reference evidence="7 8" key="1">
    <citation type="journal article" date="2024" name="Commun. Biol.">
        <title>Comparative genomic analysis of thermophilic fungi reveals convergent evolutionary adaptations and gene losses.</title>
        <authorList>
            <person name="Steindorff A.S."/>
            <person name="Aguilar-Pontes M.V."/>
            <person name="Robinson A.J."/>
            <person name="Andreopoulos B."/>
            <person name="LaButti K."/>
            <person name="Kuo A."/>
            <person name="Mondo S."/>
            <person name="Riley R."/>
            <person name="Otillar R."/>
            <person name="Haridas S."/>
            <person name="Lipzen A."/>
            <person name="Grimwood J."/>
            <person name="Schmutz J."/>
            <person name="Clum A."/>
            <person name="Reid I.D."/>
            <person name="Moisan M.C."/>
            <person name="Butler G."/>
            <person name="Nguyen T.T.M."/>
            <person name="Dewar K."/>
            <person name="Conant G."/>
            <person name="Drula E."/>
            <person name="Henrissat B."/>
            <person name="Hansel C."/>
            <person name="Singer S."/>
            <person name="Hutchinson M.I."/>
            <person name="de Vries R.P."/>
            <person name="Natvig D.O."/>
            <person name="Powell A.J."/>
            <person name="Tsang A."/>
            <person name="Grigoriev I.V."/>
        </authorList>
    </citation>
    <scope>NUCLEOTIDE SEQUENCE [LARGE SCALE GENOMIC DNA]</scope>
    <source>
        <strain evidence="7 8">ATCC 22073</strain>
    </source>
</reference>
<dbReference type="InterPro" id="IPR001128">
    <property type="entry name" value="Cyt_P450"/>
</dbReference>
<dbReference type="PRINTS" id="PR00385">
    <property type="entry name" value="P450"/>
</dbReference>
<keyword evidence="5" id="KW-0349">Heme</keyword>
<protein>
    <recommendedName>
        <fullName evidence="9">Cytochrome P450</fullName>
    </recommendedName>
</protein>
<dbReference type="Proteomes" id="UP001600064">
    <property type="component" value="Unassembled WGS sequence"/>
</dbReference>
<gene>
    <name evidence="7" type="ORF">VTJ83DRAFT_1876</name>
</gene>
<dbReference type="InterPro" id="IPR002401">
    <property type="entry name" value="Cyt_P450_E_grp-I"/>
</dbReference>
<dbReference type="Gene3D" id="1.10.630.10">
    <property type="entry name" value="Cytochrome P450"/>
    <property type="match status" value="1"/>
</dbReference>
<dbReference type="SUPFAM" id="SSF48264">
    <property type="entry name" value="Cytochrome P450"/>
    <property type="match status" value="1"/>
</dbReference>
<evidence type="ECO:0000256" key="2">
    <source>
        <dbReference type="ARBA" id="ARBA00022723"/>
    </source>
</evidence>
<sequence>MEPVLRILSSMNLLSSAAVLALVSAIFLAAAGLWFSQRNILPFPPGPSPEPVLGHYRLISENAPFRQYARWSKEYKSDVLFFWTFGTKWVVLNSVAAAVELLEKRGLNYADRPRFVMFEEMGWGPTMTWLRWGSKYKLHRRALQPPFTRSRVGEYAGLQQREALRCCLGMLDRPDDWLGAVRRFAVAVVLKIAYGLDIDGPDSPWLKMAEDTSEAVGKSGAPASSIMDRFPPARYLPDWLPFMERLRYARAWRPAIEKITREPFEASLKAMSSGTGGESFVHTKMRTWAKNQQNGLASEFDLDDIQGAAATIVIAGNDTTAATLMLLVLYLMQNPLVQRRAQEEIDCVVGRDRLPTWSDLPGLQYVNLVLQETYRMNPLSPLGVPHASIADDVYRGMFIARGTIVYPNVWAMCHDETVYKDPFVFRPERYLPRDKGGDDEPLPVGNFGFGRRNCIGKHLAENGLLIVLSTLLATANIGWPLGEDGKPAPFEPEWSFRGQAIVLPFKASITSRSAESRALLEKKLAMMSATAQELGSQ</sequence>
<keyword evidence="6" id="KW-1133">Transmembrane helix</keyword>
<evidence type="ECO:0008006" key="9">
    <source>
        <dbReference type="Google" id="ProtNLM"/>
    </source>
</evidence>
<dbReference type="PRINTS" id="PR00463">
    <property type="entry name" value="EP450I"/>
</dbReference>
<evidence type="ECO:0000256" key="5">
    <source>
        <dbReference type="RuleBase" id="RU000461"/>
    </source>
</evidence>
<evidence type="ECO:0000256" key="3">
    <source>
        <dbReference type="ARBA" id="ARBA00023002"/>
    </source>
</evidence>
<evidence type="ECO:0000313" key="8">
    <source>
        <dbReference type="Proteomes" id="UP001600064"/>
    </source>
</evidence>
<name>A0ABR4DH55_9PEZI</name>
<keyword evidence="6" id="KW-0472">Membrane</keyword>
<evidence type="ECO:0000313" key="7">
    <source>
        <dbReference type="EMBL" id="KAL2269692.1"/>
    </source>
</evidence>
<keyword evidence="4 5" id="KW-0408">Iron</keyword>
<evidence type="ECO:0000256" key="6">
    <source>
        <dbReference type="SAM" id="Phobius"/>
    </source>
</evidence>
<keyword evidence="6" id="KW-0812">Transmembrane</keyword>
<accession>A0ABR4DH55</accession>
<evidence type="ECO:0000256" key="4">
    <source>
        <dbReference type="ARBA" id="ARBA00023004"/>
    </source>
</evidence>
<dbReference type="EMBL" id="JAZGUE010000002">
    <property type="protein sequence ID" value="KAL2269692.1"/>
    <property type="molecule type" value="Genomic_DNA"/>
</dbReference>
<feature type="transmembrane region" description="Helical" evidence="6">
    <location>
        <begin position="12"/>
        <end position="35"/>
    </location>
</feature>
<proteinExistence type="inferred from homology"/>
<comment type="similarity">
    <text evidence="1 5">Belongs to the cytochrome P450 family.</text>
</comment>
<dbReference type="CDD" id="cd11065">
    <property type="entry name" value="CYP64-like"/>
    <property type="match status" value="1"/>
</dbReference>
<comment type="caution">
    <text evidence="7">The sequence shown here is derived from an EMBL/GenBank/DDBJ whole genome shotgun (WGS) entry which is preliminary data.</text>
</comment>
<dbReference type="PANTHER" id="PTHR46300">
    <property type="entry name" value="P450, PUTATIVE (EUROFUNG)-RELATED-RELATED"/>
    <property type="match status" value="1"/>
</dbReference>
<dbReference type="PROSITE" id="PS00086">
    <property type="entry name" value="CYTOCHROME_P450"/>
    <property type="match status" value="1"/>
</dbReference>
<dbReference type="Pfam" id="PF00067">
    <property type="entry name" value="p450"/>
    <property type="match status" value="1"/>
</dbReference>
<dbReference type="GeneID" id="98122727"/>